<evidence type="ECO:0000256" key="5">
    <source>
        <dbReference type="ARBA" id="ARBA00022448"/>
    </source>
</evidence>
<dbReference type="PANTHER" id="PTHR36122:SF2">
    <property type="entry name" value="NICOTINAMIDE RIBOSIDE TRANSPORTER PNUC"/>
    <property type="match status" value="1"/>
</dbReference>
<evidence type="ECO:0000313" key="12">
    <source>
        <dbReference type="Proteomes" id="UP000239747"/>
    </source>
</evidence>
<name>A0A2S7U9N6_9FLAO</name>
<dbReference type="GO" id="GO:0034257">
    <property type="term" value="F:nicotinamide riboside transmembrane transporter activity"/>
    <property type="evidence" value="ECO:0007669"/>
    <property type="project" value="InterPro"/>
</dbReference>
<keyword evidence="5" id="KW-0813">Transport</keyword>
<feature type="transmembrane region" description="Helical" evidence="10">
    <location>
        <begin position="132"/>
        <end position="152"/>
    </location>
</feature>
<evidence type="ECO:0000256" key="10">
    <source>
        <dbReference type="SAM" id="Phobius"/>
    </source>
</evidence>
<evidence type="ECO:0000256" key="9">
    <source>
        <dbReference type="ARBA" id="ARBA00023136"/>
    </source>
</evidence>
<dbReference type="InterPro" id="IPR006419">
    <property type="entry name" value="NMN_transpt_PnuC"/>
</dbReference>
<dbReference type="Pfam" id="PF04973">
    <property type="entry name" value="NMN_transporter"/>
    <property type="match status" value="1"/>
</dbReference>
<keyword evidence="12" id="KW-1185">Reference proteome</keyword>
<reference evidence="11 12" key="1">
    <citation type="submission" date="2017-01" db="EMBL/GenBank/DDBJ databases">
        <title>Trade-off between light-utilization and light-protection in marine flavobacteria.</title>
        <authorList>
            <person name="Kumagai Y."/>
            <person name="Yoshizawa S."/>
            <person name="Kogure K."/>
            <person name="Iwasaki W."/>
        </authorList>
    </citation>
    <scope>NUCLEOTIDE SEQUENCE [LARGE SCALE GENOMIC DNA]</scope>
    <source>
        <strain evidence="11 12">KCTC 32109</strain>
    </source>
</reference>
<dbReference type="NCBIfam" id="TIGR01528">
    <property type="entry name" value="NMN_trans_PnuC"/>
    <property type="match status" value="1"/>
</dbReference>
<keyword evidence="8 10" id="KW-1133">Transmembrane helix</keyword>
<comment type="caution">
    <text evidence="11">The sequence shown here is derived from an EMBL/GenBank/DDBJ whole genome shotgun (WGS) entry which is preliminary data.</text>
</comment>
<evidence type="ECO:0000256" key="4">
    <source>
        <dbReference type="ARBA" id="ARBA00017522"/>
    </source>
</evidence>
<feature type="transmembrane region" description="Helical" evidence="10">
    <location>
        <begin position="182"/>
        <end position="199"/>
    </location>
</feature>
<evidence type="ECO:0000256" key="8">
    <source>
        <dbReference type="ARBA" id="ARBA00022989"/>
    </source>
</evidence>
<sequence length="212" mass="25080">MSDAVEFLFGQYRDYEISHIILEVVAIMASVISVIYSFKNKIWVFPFGILSTLIFVYLLFQWNLLGDMVINAYYFIMSVYGWYIWTRKVDATHQTPITTTKSKEWIYGFLLLLSTALGIYILYYTTGRLENIVSYIDMLTTGIFFAGMWLMARRKLEHWLVLMVGNIISIPLYFYKGYSFSALLYIFLAIIAYFGYLEWKKYLNKQPILERE</sequence>
<organism evidence="11 12">
    <name type="scientific">Nonlabens arenilitoris</name>
    <dbReference type="NCBI Taxonomy" id="1217969"/>
    <lineage>
        <taxon>Bacteria</taxon>
        <taxon>Pseudomonadati</taxon>
        <taxon>Bacteroidota</taxon>
        <taxon>Flavobacteriia</taxon>
        <taxon>Flavobacteriales</taxon>
        <taxon>Flavobacteriaceae</taxon>
        <taxon>Nonlabens</taxon>
    </lineage>
</organism>
<keyword evidence="9 10" id="KW-0472">Membrane</keyword>
<feature type="transmembrane region" description="Helical" evidence="10">
    <location>
        <begin position="105"/>
        <end position="126"/>
    </location>
</feature>
<dbReference type="GO" id="GO:0005886">
    <property type="term" value="C:plasma membrane"/>
    <property type="evidence" value="ECO:0007669"/>
    <property type="project" value="UniProtKB-SubCell"/>
</dbReference>
<evidence type="ECO:0000313" key="11">
    <source>
        <dbReference type="EMBL" id="PQJ31330.1"/>
    </source>
</evidence>
<dbReference type="EMBL" id="MTPW01000001">
    <property type="protein sequence ID" value="PQJ31330.1"/>
    <property type="molecule type" value="Genomic_DNA"/>
</dbReference>
<feature type="transmembrane region" description="Helical" evidence="10">
    <location>
        <begin position="159"/>
        <end position="176"/>
    </location>
</feature>
<evidence type="ECO:0000256" key="6">
    <source>
        <dbReference type="ARBA" id="ARBA00022475"/>
    </source>
</evidence>
<dbReference type="Proteomes" id="UP000239747">
    <property type="component" value="Unassembled WGS sequence"/>
</dbReference>
<dbReference type="OrthoDB" id="9791248at2"/>
<dbReference type="PANTHER" id="PTHR36122">
    <property type="entry name" value="NICOTINAMIDE RIBOSIDE TRANSPORTER PNUC"/>
    <property type="match status" value="1"/>
</dbReference>
<comment type="function">
    <text evidence="1">Required for nicotinamide riboside transport across the inner membrane.</text>
</comment>
<evidence type="ECO:0000256" key="1">
    <source>
        <dbReference type="ARBA" id="ARBA00002672"/>
    </source>
</evidence>
<feature type="transmembrane region" description="Helical" evidence="10">
    <location>
        <begin position="68"/>
        <end position="85"/>
    </location>
</feature>
<evidence type="ECO:0000256" key="3">
    <source>
        <dbReference type="ARBA" id="ARBA00006669"/>
    </source>
</evidence>
<dbReference type="AlphaFoldDB" id="A0A2S7U9N6"/>
<proteinExistence type="inferred from homology"/>
<feature type="transmembrane region" description="Helical" evidence="10">
    <location>
        <begin position="43"/>
        <end position="62"/>
    </location>
</feature>
<protein>
    <recommendedName>
        <fullName evidence="4">Nicotinamide riboside transporter PnuC</fullName>
    </recommendedName>
</protein>
<gene>
    <name evidence="11" type="ORF">BST92_05060</name>
</gene>
<keyword evidence="7 10" id="KW-0812">Transmembrane</keyword>
<feature type="transmembrane region" description="Helical" evidence="10">
    <location>
        <begin position="17"/>
        <end position="36"/>
    </location>
</feature>
<accession>A0A2S7U9N6</accession>
<dbReference type="RefSeq" id="WP_105070467.1">
    <property type="nucleotide sequence ID" value="NZ_MTPW01000001.1"/>
</dbReference>
<keyword evidence="6" id="KW-1003">Cell membrane</keyword>
<evidence type="ECO:0000256" key="7">
    <source>
        <dbReference type="ARBA" id="ARBA00022692"/>
    </source>
</evidence>
<comment type="similarity">
    <text evidence="3">Belongs to the nicotinamide ribonucleoside (NR) uptake permease (TC 4.B.1) family.</text>
</comment>
<evidence type="ECO:0000256" key="2">
    <source>
        <dbReference type="ARBA" id="ARBA00004651"/>
    </source>
</evidence>
<comment type="subcellular location">
    <subcellularLocation>
        <location evidence="2">Cell membrane</location>
        <topology evidence="2">Multi-pass membrane protein</topology>
    </subcellularLocation>
</comment>